<dbReference type="GO" id="GO:0004803">
    <property type="term" value="F:transposase activity"/>
    <property type="evidence" value="ECO:0007669"/>
    <property type="project" value="InterPro"/>
</dbReference>
<gene>
    <name evidence="3" type="ORF">B5V00_16760</name>
</gene>
<dbReference type="PANTHER" id="PTHR33055:SF3">
    <property type="entry name" value="PUTATIVE TRANSPOSASE FOR IS117-RELATED"/>
    <property type="match status" value="1"/>
</dbReference>
<evidence type="ECO:0000259" key="2">
    <source>
        <dbReference type="Pfam" id="PF02371"/>
    </source>
</evidence>
<proteinExistence type="predicted"/>
<accession>A0A1X0XHX6</accession>
<feature type="domain" description="Transposase IS110-like N-terminal" evidence="1">
    <location>
        <begin position="6"/>
        <end position="146"/>
    </location>
</feature>
<sequence length="343" mass="38642">MNIITVGLDLAKSVFHVVCFSEQFKEVKKRMLRRNQVIHFFTQLPPCQVAMEACASSHYWGRELRALGHDVKLIPPQYVKPYLRGNKNDYNDARAIAEASTRPSMPLVAIKTTEEQDMQAIHRMRARCIKDRTALSNSTRGLLGEYGIVLPTGLAALRRSIPELLEDAENGLSDRFRNLLVRRYEQLVELNEHIAFYTNELELLSRQDDACRRLQTIPGFGPIVASAFRSTIGDGRIYARGQDVAASLGLVPRQHSSGGKNVLLGISKRGDCYLRSQLVHGARAVVVQAVRKDDSLSRWINRIRKERGWNKAVVAVANKMARIGWAILRYNTVYQSASASPTR</sequence>
<dbReference type="GO" id="GO:0003677">
    <property type="term" value="F:DNA binding"/>
    <property type="evidence" value="ECO:0007669"/>
    <property type="project" value="InterPro"/>
</dbReference>
<dbReference type="Proteomes" id="UP000193136">
    <property type="component" value="Unassembled WGS sequence"/>
</dbReference>
<dbReference type="InterPro" id="IPR003346">
    <property type="entry name" value="Transposase_20"/>
</dbReference>
<evidence type="ECO:0000313" key="4">
    <source>
        <dbReference type="Proteomes" id="UP000193136"/>
    </source>
</evidence>
<feature type="domain" description="Transposase IS116/IS110/IS902 C-terminal" evidence="2">
    <location>
        <begin position="211"/>
        <end position="288"/>
    </location>
</feature>
<reference evidence="3 4" key="1">
    <citation type="submission" date="2017-03" db="EMBL/GenBank/DDBJ databases">
        <title>Genome sequence of Geothermobacter sp. EPR-M, Deep-Sea Iron Reducer.</title>
        <authorList>
            <person name="Tully B."/>
            <person name="Savalia P."/>
            <person name="Abuyen K."/>
            <person name="Baughan C."/>
            <person name="Romero E."/>
            <person name="Ronkowski C."/>
            <person name="Torres B."/>
            <person name="Tremblay J."/>
            <person name="Trujillo A."/>
            <person name="Tyler M."/>
            <person name="Perez-Rodriguez I."/>
            <person name="Amend J."/>
        </authorList>
    </citation>
    <scope>NUCLEOTIDE SEQUENCE [LARGE SCALE GENOMIC DNA]</scope>
    <source>
        <strain evidence="3 4">EPR-M</strain>
    </source>
</reference>
<name>A0A1X0XHX6_9BACT</name>
<comment type="caution">
    <text evidence="3">The sequence shown here is derived from an EMBL/GenBank/DDBJ whole genome shotgun (WGS) entry which is preliminary data.</text>
</comment>
<dbReference type="InterPro" id="IPR047650">
    <property type="entry name" value="Transpos_IS110"/>
</dbReference>
<organism evidence="3 4">
    <name type="scientific">Geothermobacter hydrogeniphilus</name>
    <dbReference type="NCBI Taxonomy" id="1969733"/>
    <lineage>
        <taxon>Bacteria</taxon>
        <taxon>Pseudomonadati</taxon>
        <taxon>Thermodesulfobacteriota</taxon>
        <taxon>Desulfuromonadia</taxon>
        <taxon>Desulfuromonadales</taxon>
        <taxon>Geothermobacteraceae</taxon>
        <taxon>Geothermobacter</taxon>
    </lineage>
</organism>
<dbReference type="NCBIfam" id="NF033542">
    <property type="entry name" value="transpos_IS110"/>
    <property type="match status" value="1"/>
</dbReference>
<dbReference type="AlphaFoldDB" id="A0A1X0XHX6"/>
<evidence type="ECO:0000259" key="1">
    <source>
        <dbReference type="Pfam" id="PF01548"/>
    </source>
</evidence>
<keyword evidence="4" id="KW-1185">Reference proteome</keyword>
<dbReference type="OrthoDB" id="5453147at2"/>
<protein>
    <submittedName>
        <fullName evidence="3">IS110 family transposase</fullName>
    </submittedName>
</protein>
<dbReference type="RefSeq" id="WP_085011954.1">
    <property type="nucleotide sequence ID" value="NZ_NAAD01000055.1"/>
</dbReference>
<dbReference type="Pfam" id="PF01548">
    <property type="entry name" value="DEDD_Tnp_IS110"/>
    <property type="match status" value="1"/>
</dbReference>
<dbReference type="InterPro" id="IPR002525">
    <property type="entry name" value="Transp_IS110-like_N"/>
</dbReference>
<dbReference type="PANTHER" id="PTHR33055">
    <property type="entry name" value="TRANSPOSASE FOR INSERTION SEQUENCE ELEMENT IS1111A"/>
    <property type="match status" value="1"/>
</dbReference>
<dbReference type="GO" id="GO:0006313">
    <property type="term" value="P:DNA transposition"/>
    <property type="evidence" value="ECO:0007669"/>
    <property type="project" value="InterPro"/>
</dbReference>
<dbReference type="EMBL" id="NAAD01000055">
    <property type="protein sequence ID" value="ORJ52438.1"/>
    <property type="molecule type" value="Genomic_DNA"/>
</dbReference>
<dbReference type="Pfam" id="PF02371">
    <property type="entry name" value="Transposase_20"/>
    <property type="match status" value="1"/>
</dbReference>
<evidence type="ECO:0000313" key="3">
    <source>
        <dbReference type="EMBL" id="ORJ52438.1"/>
    </source>
</evidence>